<reference evidence="2 3" key="1">
    <citation type="submission" date="2018-07" db="EMBL/GenBank/DDBJ databases">
        <title>Comparative genomes isolates from brazilian mangrove.</title>
        <authorList>
            <person name="De Araujo J.E."/>
            <person name="Taketani R.G."/>
            <person name="Silva M.C.P."/>
            <person name="Lourenco M.V."/>
            <person name="Oliveira V.M."/>
            <person name="Andreote F.D."/>
        </authorList>
    </citation>
    <scope>NUCLEOTIDE SEQUENCE [LARGE SCALE GENOMIC DNA]</scope>
    <source>
        <strain evidence="2 3">HEX PRIS-MGV</strain>
    </source>
</reference>
<keyword evidence="1" id="KW-0812">Transmembrane</keyword>
<dbReference type="AlphaFoldDB" id="A0A368KQF3"/>
<organism evidence="2 3">
    <name type="scientific">Bremerella cremea</name>
    <dbReference type="NCBI Taxonomy" id="1031537"/>
    <lineage>
        <taxon>Bacteria</taxon>
        <taxon>Pseudomonadati</taxon>
        <taxon>Planctomycetota</taxon>
        <taxon>Planctomycetia</taxon>
        <taxon>Pirellulales</taxon>
        <taxon>Pirellulaceae</taxon>
        <taxon>Bremerella</taxon>
    </lineage>
</organism>
<accession>A0A368KQF3</accession>
<feature type="transmembrane region" description="Helical" evidence="1">
    <location>
        <begin position="312"/>
        <end position="330"/>
    </location>
</feature>
<name>A0A368KQF3_9BACT</name>
<feature type="transmembrane region" description="Helical" evidence="1">
    <location>
        <begin position="42"/>
        <end position="62"/>
    </location>
</feature>
<keyword evidence="1" id="KW-0472">Membrane</keyword>
<protein>
    <submittedName>
        <fullName evidence="2">Uncharacterized protein</fullName>
    </submittedName>
</protein>
<feature type="transmembrane region" description="Helical" evidence="1">
    <location>
        <begin position="149"/>
        <end position="174"/>
    </location>
</feature>
<feature type="transmembrane region" description="Helical" evidence="1">
    <location>
        <begin position="350"/>
        <end position="368"/>
    </location>
</feature>
<dbReference type="EMBL" id="QPEX01000025">
    <property type="protein sequence ID" value="RCS48309.1"/>
    <property type="molecule type" value="Genomic_DNA"/>
</dbReference>
<feature type="transmembrane region" description="Helical" evidence="1">
    <location>
        <begin position="500"/>
        <end position="527"/>
    </location>
</feature>
<evidence type="ECO:0000313" key="3">
    <source>
        <dbReference type="Proteomes" id="UP000253562"/>
    </source>
</evidence>
<feature type="transmembrane region" description="Helical" evidence="1">
    <location>
        <begin position="457"/>
        <end position="480"/>
    </location>
</feature>
<feature type="transmembrane region" description="Helical" evidence="1">
    <location>
        <begin position="93"/>
        <end position="120"/>
    </location>
</feature>
<feature type="transmembrane region" description="Helical" evidence="1">
    <location>
        <begin position="181"/>
        <end position="200"/>
    </location>
</feature>
<gene>
    <name evidence="2" type="ORF">DTL42_13370</name>
</gene>
<feature type="transmembrane region" description="Helical" evidence="1">
    <location>
        <begin position="424"/>
        <end position="445"/>
    </location>
</feature>
<feature type="transmembrane region" description="Helical" evidence="1">
    <location>
        <begin position="239"/>
        <end position="261"/>
    </location>
</feature>
<dbReference type="OrthoDB" id="278798at2"/>
<dbReference type="RefSeq" id="WP_114369238.1">
    <property type="nucleotide sequence ID" value="NZ_QPEX01000025.1"/>
</dbReference>
<comment type="caution">
    <text evidence="2">The sequence shown here is derived from an EMBL/GenBank/DDBJ whole genome shotgun (WGS) entry which is preliminary data.</text>
</comment>
<keyword evidence="1" id="KW-1133">Transmembrane helix</keyword>
<sequence length="541" mass="59383">MGSLLWKQWRENRGYLLLFSAWMVLGAVYCVGYEVAYQFRAAVGGFSSVTLLYAMCAALFLAMRTAQGEQTDGTLVFSASLPVSLRRIAGTRLASAAATLAIPILLGGAIIALALISGLIEQASPRPFPYLERLPQRETGTLLTSLEQLASVTAIAVLGGIQLLLIISVIGCWLRSQAQAGFMGVLVTVAFFIFEGIMWYGPQRPAIAQLVYGAFVPQSLVVQWGYAEEIGSYTDHELALYRWPSLGLAVGVQLLLGILFTTQYGRLREPATEKGPGRWRWWLPAVWSYVPIRLPSRLLAMIWLELRQAFPLVIYGFLLCLLVTGVTVSMEDLDTAPFGDSFRSQFPHTVFFMGMIWSIVVAAGIYSSDLGEGLGTFWRSRPISPGMWFWTKYVVGLVMVLMVLDGGAILVAGNAPHKGPTEGMSWAFVACFPILHAWLYTLAVLGTCWTRKPVIGGFLAIAADVLLTIIVTAFPATNWMEPVNVYNHLHMAELAGEGNLLAHGYPVVFGTLVVSICLVAWLASYLARPLQRERGWLRLAT</sequence>
<feature type="transmembrane region" description="Helical" evidence="1">
    <location>
        <begin position="15"/>
        <end position="36"/>
    </location>
</feature>
<feature type="transmembrane region" description="Helical" evidence="1">
    <location>
        <begin position="389"/>
        <end position="412"/>
    </location>
</feature>
<evidence type="ECO:0000313" key="2">
    <source>
        <dbReference type="EMBL" id="RCS48309.1"/>
    </source>
</evidence>
<dbReference type="Proteomes" id="UP000253562">
    <property type="component" value="Unassembled WGS sequence"/>
</dbReference>
<proteinExistence type="predicted"/>
<evidence type="ECO:0000256" key="1">
    <source>
        <dbReference type="SAM" id="Phobius"/>
    </source>
</evidence>